<protein>
    <recommendedName>
        <fullName evidence="3">Reverse transcriptase zinc-binding domain-containing protein</fullName>
    </recommendedName>
</protein>
<proteinExistence type="predicted"/>
<dbReference type="EMBL" id="JARKIE010000126">
    <property type="protein sequence ID" value="KAJ7679905.1"/>
    <property type="molecule type" value="Genomic_DNA"/>
</dbReference>
<evidence type="ECO:0000313" key="1">
    <source>
        <dbReference type="EMBL" id="KAJ7679905.1"/>
    </source>
</evidence>
<dbReference type="Proteomes" id="UP001221757">
    <property type="component" value="Unassembled WGS sequence"/>
</dbReference>
<reference evidence="1" key="1">
    <citation type="submission" date="2023-03" db="EMBL/GenBank/DDBJ databases">
        <title>Massive genome expansion in bonnet fungi (Mycena s.s.) driven by repeated elements and novel gene families across ecological guilds.</title>
        <authorList>
            <consortium name="Lawrence Berkeley National Laboratory"/>
            <person name="Harder C.B."/>
            <person name="Miyauchi S."/>
            <person name="Viragh M."/>
            <person name="Kuo A."/>
            <person name="Thoen E."/>
            <person name="Andreopoulos B."/>
            <person name="Lu D."/>
            <person name="Skrede I."/>
            <person name="Drula E."/>
            <person name="Henrissat B."/>
            <person name="Morin E."/>
            <person name="Kohler A."/>
            <person name="Barry K."/>
            <person name="LaButti K."/>
            <person name="Morin E."/>
            <person name="Salamov A."/>
            <person name="Lipzen A."/>
            <person name="Mereny Z."/>
            <person name="Hegedus B."/>
            <person name="Baldrian P."/>
            <person name="Stursova M."/>
            <person name="Weitz H."/>
            <person name="Taylor A."/>
            <person name="Grigoriev I.V."/>
            <person name="Nagy L.G."/>
            <person name="Martin F."/>
            <person name="Kauserud H."/>
        </authorList>
    </citation>
    <scope>NUCLEOTIDE SEQUENCE</scope>
    <source>
        <strain evidence="1">CBHHK067</strain>
    </source>
</reference>
<dbReference type="AlphaFoldDB" id="A0AAD7D5R3"/>
<evidence type="ECO:0008006" key="3">
    <source>
        <dbReference type="Google" id="ProtNLM"/>
    </source>
</evidence>
<evidence type="ECO:0000313" key="2">
    <source>
        <dbReference type="Proteomes" id="UP001221757"/>
    </source>
</evidence>
<accession>A0AAD7D5R3</accession>
<name>A0AAD7D5R3_MYCRO</name>
<gene>
    <name evidence="1" type="ORF">B0H17DRAFT_943692</name>
</gene>
<keyword evidence="2" id="KW-1185">Reference proteome</keyword>
<sequence>MYEDLTRPQCSVLTQLCTAHIGLNVFPFRFRLAPSPNCPLCLVPETVSHYLLACPLFCHQCLALILHIGTAQLSLRRLLSVKVDHAPVLSYVCDTGRLPRYAL</sequence>
<comment type="caution">
    <text evidence="1">The sequence shown here is derived from an EMBL/GenBank/DDBJ whole genome shotgun (WGS) entry which is preliminary data.</text>
</comment>
<organism evidence="1 2">
    <name type="scientific">Mycena rosella</name>
    <name type="common">Pink bonnet</name>
    <name type="synonym">Agaricus rosellus</name>
    <dbReference type="NCBI Taxonomy" id="1033263"/>
    <lineage>
        <taxon>Eukaryota</taxon>
        <taxon>Fungi</taxon>
        <taxon>Dikarya</taxon>
        <taxon>Basidiomycota</taxon>
        <taxon>Agaricomycotina</taxon>
        <taxon>Agaricomycetes</taxon>
        <taxon>Agaricomycetidae</taxon>
        <taxon>Agaricales</taxon>
        <taxon>Marasmiineae</taxon>
        <taxon>Mycenaceae</taxon>
        <taxon>Mycena</taxon>
    </lineage>
</organism>